<feature type="region of interest" description="Disordered" evidence="1">
    <location>
        <begin position="965"/>
        <end position="1017"/>
    </location>
</feature>
<gene>
    <name evidence="4" type="primary">LOC115621878</name>
</gene>
<feature type="region of interest" description="Disordered" evidence="1">
    <location>
        <begin position="440"/>
        <end position="714"/>
    </location>
</feature>
<feature type="compositionally biased region" description="Basic residues" evidence="1">
    <location>
        <begin position="508"/>
        <end position="529"/>
    </location>
</feature>
<dbReference type="AlphaFoldDB" id="A0A6J2T3T6"/>
<feature type="compositionally biased region" description="Basic and acidic residues" evidence="1">
    <location>
        <begin position="1"/>
        <end position="11"/>
    </location>
</feature>
<feature type="compositionally biased region" description="Basic residues" evidence="1">
    <location>
        <begin position="310"/>
        <end position="333"/>
    </location>
</feature>
<dbReference type="InterPro" id="IPR055309">
    <property type="entry name" value="Znf318-like"/>
</dbReference>
<feature type="compositionally biased region" description="Basic and acidic residues" evidence="1">
    <location>
        <begin position="290"/>
        <end position="309"/>
    </location>
</feature>
<protein>
    <submittedName>
        <fullName evidence="4">Zinc finger matrin-type protein CG9776 isoform X2</fullName>
    </submittedName>
</protein>
<evidence type="ECO:0000259" key="2">
    <source>
        <dbReference type="SMART" id="SM00451"/>
    </source>
</evidence>
<feature type="compositionally biased region" description="Pro residues" evidence="1">
    <location>
        <begin position="691"/>
        <end position="701"/>
    </location>
</feature>
<feature type="compositionally biased region" description="Acidic residues" evidence="1">
    <location>
        <begin position="785"/>
        <end position="807"/>
    </location>
</feature>
<feature type="compositionally biased region" description="Polar residues" evidence="1">
    <location>
        <begin position="450"/>
        <end position="459"/>
    </location>
</feature>
<feature type="compositionally biased region" description="Low complexity" evidence="1">
    <location>
        <begin position="334"/>
        <end position="349"/>
    </location>
</feature>
<feature type="compositionally biased region" description="Low complexity" evidence="1">
    <location>
        <begin position="105"/>
        <end position="116"/>
    </location>
</feature>
<dbReference type="InterPro" id="IPR003604">
    <property type="entry name" value="Matrin/U1-like-C_Znf_C2H2"/>
</dbReference>
<sequence length="1041" mass="114594">MKVLKEQREDLAAVDEPPSPTTQDFIAQNDYLQGQIKKKLDTIENVIDMLNGLIGDEDPDDETEDAPEPSAIRIKTQASLEQVTKAAPQSENSASSDSSDDSSESSDSTSSSSDSSSEGDEENGDGSPTNRLKHRAIKSMKAKQRNVEASTKAAQPAPQNYNLVFFDPEQHWCSSCGVFPKTARDYLKHLHAEEHMNRDTIETPWHIDIDHDPFPSFENAPTKRVPVRGMQFLVPASAWYCKLCRVWIGDLHCASAHLKSKTHSNRYDTFLKKSPNYETEWLAERERALQQKESEDAKQKKSKKDEEKAVKKRKKKSTEKKKKKRKHGKKQKKAANAAANDTSSSSDGSSSDDEQPQPKKLPDEEAVLQLLEKQANASILVAMRKQETPVTKEEPVIQYPVAPPPPPIIKDSLSTHTRLSKWTPAGGVEPAIRAAADLEEQKKRDEAMMQQWNTVQPVISESEKKLLEQLKGKLKSKGRDTDDTTNLAPRDTTGPPQSHNEEKSRRVERGRRSRSPVAKRRNSRSRRSSSRGGRDDYDSRRRKRSRSRDRSRGRRRYSRSPLRNRERRSRSRDARRRRSRSRSRSRSGSREHGAVSRVERPVVKHSEFRPRTVPERKGPDSKRDKKESASKSKSSKNSSSSASAAAAAGGKKLPFIGKMPVFKKQPSTQTGTGIYGEMGLPYTNGTEMMAQPPPPPPPDAPGQPATSGAVRPPAPTVVQIQMAMMEDAYGNAPPFHPDAGMMMDYDELMPDPVQFANLMTACPPPPPPGNSAEGPAIGNGKPSLEDGEIDGNEEDDVLPPGIDESESDLSTQPLDVASQPRDGELPKDFAEALDIIFPSERPADEAAESPAPAEPPSTITTIVEDEAVMDEHSLQDLAKQGIHLVTIEETTQTSLPPTNVQPIEKSSKSLNSPMQMDGDSQNDVYNKNSAVHQLQPLSNGNGGDVKEPAEAAATIPISLKHVEAVDIPMPGSPPPPLLSDAKEDAPESNPTKPVSELVDVANIPQPPVSPTGSEKMRRQAELDELAMLGIDSSDMAAQYAL</sequence>
<proteinExistence type="predicted"/>
<feature type="region of interest" description="Disordered" evidence="1">
    <location>
        <begin position="290"/>
        <end position="368"/>
    </location>
</feature>
<feature type="region of interest" description="Disordered" evidence="1">
    <location>
        <begin position="1"/>
        <end position="24"/>
    </location>
</feature>
<feature type="region of interest" description="Disordered" evidence="1">
    <location>
        <begin position="387"/>
        <end position="412"/>
    </location>
</feature>
<feature type="compositionally biased region" description="Low complexity" evidence="1">
    <location>
        <begin position="631"/>
        <end position="652"/>
    </location>
</feature>
<dbReference type="GeneID" id="115621878"/>
<reference evidence="4" key="1">
    <citation type="submission" date="2025-08" db="UniProtKB">
        <authorList>
            <consortium name="RefSeq"/>
        </authorList>
    </citation>
    <scope>IDENTIFICATION</scope>
    <source>
        <strain evidence="4">11010-0011.00</strain>
        <tissue evidence="4">Whole body</tissue>
    </source>
</reference>
<feature type="compositionally biased region" description="Polar residues" evidence="1">
    <location>
        <begin position="889"/>
        <end position="901"/>
    </location>
</feature>
<feature type="compositionally biased region" description="Basic and acidic residues" evidence="1">
    <location>
        <begin position="588"/>
        <end position="630"/>
    </location>
</feature>
<dbReference type="GO" id="GO:0045893">
    <property type="term" value="P:positive regulation of DNA-templated transcription"/>
    <property type="evidence" value="ECO:0007669"/>
    <property type="project" value="TreeGrafter"/>
</dbReference>
<dbReference type="PANTHER" id="PTHR15577">
    <property type="entry name" value="ZINC FINGER CONTAINING PROTEIN"/>
    <property type="match status" value="1"/>
</dbReference>
<feature type="compositionally biased region" description="Basic residues" evidence="1">
    <location>
        <begin position="540"/>
        <end position="558"/>
    </location>
</feature>
<feature type="compositionally biased region" description="Polar residues" evidence="1">
    <location>
        <begin position="908"/>
        <end position="924"/>
    </location>
</feature>
<name>A0A6J2T3T6_DROLE</name>
<organism evidence="3 4">
    <name type="scientific">Drosophila lebanonensis</name>
    <name type="common">Fruit fly</name>
    <name type="synonym">Scaptodrosophila lebanonensis</name>
    <dbReference type="NCBI Taxonomy" id="7225"/>
    <lineage>
        <taxon>Eukaryota</taxon>
        <taxon>Metazoa</taxon>
        <taxon>Ecdysozoa</taxon>
        <taxon>Arthropoda</taxon>
        <taxon>Hexapoda</taxon>
        <taxon>Insecta</taxon>
        <taxon>Pterygota</taxon>
        <taxon>Neoptera</taxon>
        <taxon>Endopterygota</taxon>
        <taxon>Diptera</taxon>
        <taxon>Brachycera</taxon>
        <taxon>Muscomorpha</taxon>
        <taxon>Ephydroidea</taxon>
        <taxon>Drosophilidae</taxon>
        <taxon>Scaptodrosophila</taxon>
    </lineage>
</organism>
<evidence type="ECO:0000256" key="1">
    <source>
        <dbReference type="SAM" id="MobiDB-lite"/>
    </source>
</evidence>
<evidence type="ECO:0000313" key="3">
    <source>
        <dbReference type="Proteomes" id="UP000504634"/>
    </source>
</evidence>
<feature type="compositionally biased region" description="Basic and acidic residues" evidence="1">
    <location>
        <begin position="461"/>
        <end position="482"/>
    </location>
</feature>
<feature type="compositionally biased region" description="Basic residues" evidence="1">
    <location>
        <begin position="565"/>
        <end position="587"/>
    </location>
</feature>
<evidence type="ECO:0000313" key="4">
    <source>
        <dbReference type="RefSeq" id="XP_030371566.1"/>
    </source>
</evidence>
<dbReference type="GO" id="GO:0008270">
    <property type="term" value="F:zinc ion binding"/>
    <property type="evidence" value="ECO:0007669"/>
    <property type="project" value="InterPro"/>
</dbReference>
<dbReference type="PANTHER" id="PTHR15577:SF2">
    <property type="entry name" value="ZINC FINGER PROTEIN 318"/>
    <property type="match status" value="1"/>
</dbReference>
<dbReference type="GO" id="GO:0005654">
    <property type="term" value="C:nucleoplasm"/>
    <property type="evidence" value="ECO:0007669"/>
    <property type="project" value="TreeGrafter"/>
</dbReference>
<dbReference type="Proteomes" id="UP000504634">
    <property type="component" value="Unplaced"/>
</dbReference>
<dbReference type="SMART" id="SM00451">
    <property type="entry name" value="ZnF_U1"/>
    <property type="match status" value="1"/>
</dbReference>
<dbReference type="RefSeq" id="XP_030371566.1">
    <property type="nucleotide sequence ID" value="XM_030515706.1"/>
</dbReference>
<feature type="compositionally biased region" description="Acidic residues" evidence="1">
    <location>
        <begin position="55"/>
        <end position="67"/>
    </location>
</feature>
<dbReference type="GO" id="GO:0003676">
    <property type="term" value="F:nucleic acid binding"/>
    <property type="evidence" value="ECO:0007669"/>
    <property type="project" value="InterPro"/>
</dbReference>
<feature type="region of interest" description="Disordered" evidence="1">
    <location>
        <begin position="889"/>
        <end position="924"/>
    </location>
</feature>
<feature type="region of interest" description="Disordered" evidence="1">
    <location>
        <begin position="52"/>
        <end position="133"/>
    </location>
</feature>
<feature type="domain" description="U1-type" evidence="2">
    <location>
        <begin position="236"/>
        <end position="270"/>
    </location>
</feature>
<keyword evidence="3" id="KW-1185">Reference proteome</keyword>
<dbReference type="GO" id="GO:0045892">
    <property type="term" value="P:negative regulation of DNA-templated transcription"/>
    <property type="evidence" value="ECO:0007669"/>
    <property type="project" value="TreeGrafter"/>
</dbReference>
<accession>A0A6J2T3T6</accession>
<feature type="region of interest" description="Disordered" evidence="1">
    <location>
        <begin position="761"/>
        <end position="824"/>
    </location>
</feature>